<dbReference type="Proteomes" id="UP000823775">
    <property type="component" value="Unassembled WGS sequence"/>
</dbReference>
<protein>
    <submittedName>
        <fullName evidence="1">Uncharacterized protein</fullName>
    </submittedName>
</protein>
<feature type="non-terminal residue" evidence="1">
    <location>
        <position position="1"/>
    </location>
</feature>
<gene>
    <name evidence="1" type="ORF">HAX54_006794</name>
</gene>
<evidence type="ECO:0000313" key="2">
    <source>
        <dbReference type="Proteomes" id="UP000823775"/>
    </source>
</evidence>
<name>A0ABS8WUB9_DATST</name>
<evidence type="ECO:0000313" key="1">
    <source>
        <dbReference type="EMBL" id="MCE3216535.1"/>
    </source>
</evidence>
<accession>A0ABS8WUB9</accession>
<proteinExistence type="predicted"/>
<dbReference type="EMBL" id="JACEIK010013491">
    <property type="protein sequence ID" value="MCE3216535.1"/>
    <property type="molecule type" value="Genomic_DNA"/>
</dbReference>
<comment type="caution">
    <text evidence="1">The sequence shown here is derived from an EMBL/GenBank/DDBJ whole genome shotgun (WGS) entry which is preliminary data.</text>
</comment>
<organism evidence="1 2">
    <name type="scientific">Datura stramonium</name>
    <name type="common">Jimsonweed</name>
    <name type="synonym">Common thornapple</name>
    <dbReference type="NCBI Taxonomy" id="4076"/>
    <lineage>
        <taxon>Eukaryota</taxon>
        <taxon>Viridiplantae</taxon>
        <taxon>Streptophyta</taxon>
        <taxon>Embryophyta</taxon>
        <taxon>Tracheophyta</taxon>
        <taxon>Spermatophyta</taxon>
        <taxon>Magnoliopsida</taxon>
        <taxon>eudicotyledons</taxon>
        <taxon>Gunneridae</taxon>
        <taxon>Pentapetalae</taxon>
        <taxon>asterids</taxon>
        <taxon>lamiids</taxon>
        <taxon>Solanales</taxon>
        <taxon>Solanaceae</taxon>
        <taxon>Solanoideae</taxon>
        <taxon>Datureae</taxon>
        <taxon>Datura</taxon>
    </lineage>
</organism>
<reference evidence="1 2" key="1">
    <citation type="journal article" date="2021" name="BMC Genomics">
        <title>Datura genome reveals duplications of psychoactive alkaloid biosynthetic genes and high mutation rate following tissue culture.</title>
        <authorList>
            <person name="Rajewski A."/>
            <person name="Carter-House D."/>
            <person name="Stajich J."/>
            <person name="Litt A."/>
        </authorList>
    </citation>
    <scope>NUCLEOTIDE SEQUENCE [LARGE SCALE GENOMIC DNA]</scope>
    <source>
        <strain evidence="1">AR-01</strain>
    </source>
</reference>
<sequence>RAVSSCEELFEEFCIYRSSATQRKLALIERKKAVVKLREVAKSEERRNSVKNQDCLVFELGALKGVGNTFLGRFVSF</sequence>
<keyword evidence="2" id="KW-1185">Reference proteome</keyword>